<feature type="non-terminal residue" evidence="2">
    <location>
        <position position="1"/>
    </location>
</feature>
<proteinExistence type="predicted"/>
<name>A0A1B6LYU1_9HEMI</name>
<organism evidence="2">
    <name type="scientific">Graphocephala atropunctata</name>
    <dbReference type="NCBI Taxonomy" id="36148"/>
    <lineage>
        <taxon>Eukaryota</taxon>
        <taxon>Metazoa</taxon>
        <taxon>Ecdysozoa</taxon>
        <taxon>Arthropoda</taxon>
        <taxon>Hexapoda</taxon>
        <taxon>Insecta</taxon>
        <taxon>Pterygota</taxon>
        <taxon>Neoptera</taxon>
        <taxon>Paraneoptera</taxon>
        <taxon>Hemiptera</taxon>
        <taxon>Auchenorrhyncha</taxon>
        <taxon>Membracoidea</taxon>
        <taxon>Cicadellidae</taxon>
        <taxon>Cicadellinae</taxon>
        <taxon>Cicadellini</taxon>
        <taxon>Graphocephala</taxon>
    </lineage>
</organism>
<feature type="region of interest" description="Disordered" evidence="1">
    <location>
        <begin position="108"/>
        <end position="128"/>
    </location>
</feature>
<feature type="non-terminal residue" evidence="2">
    <location>
        <position position="173"/>
    </location>
</feature>
<evidence type="ECO:0000256" key="1">
    <source>
        <dbReference type="SAM" id="MobiDB-lite"/>
    </source>
</evidence>
<dbReference type="AlphaFoldDB" id="A0A1B6LYU1"/>
<reference evidence="2" key="1">
    <citation type="submission" date="2015-11" db="EMBL/GenBank/DDBJ databases">
        <title>De novo transcriptome assembly of four potential Pierce s Disease insect vectors from Arizona vineyards.</title>
        <authorList>
            <person name="Tassone E.E."/>
        </authorList>
    </citation>
    <scope>NUCLEOTIDE SEQUENCE</scope>
</reference>
<gene>
    <name evidence="2" type="ORF">g.3642</name>
</gene>
<sequence>RDSESSAGIGWIFGITKVAVSRLALAVDTACERGLDVNKELVDILGLEEEVEREGGEDKQINVQATTHPKPNTVSETGSYKSALRNAVSTGNLAKKKVLFVDEAIKDEKRSQSERSMAAADSPAVPRSESVASLVQEIQLQLQLSQRSGRPVNSVASLVQEIQLQLQLSQRSG</sequence>
<evidence type="ECO:0000313" key="2">
    <source>
        <dbReference type="EMBL" id="JAT28858.1"/>
    </source>
</evidence>
<dbReference type="EMBL" id="GEBQ01011119">
    <property type="protein sequence ID" value="JAT28858.1"/>
    <property type="molecule type" value="Transcribed_RNA"/>
</dbReference>
<accession>A0A1B6LYU1</accession>
<protein>
    <submittedName>
        <fullName evidence="2">Uncharacterized protein</fullName>
    </submittedName>
</protein>